<dbReference type="PROSITE" id="PS50943">
    <property type="entry name" value="HTH_CROC1"/>
    <property type="match status" value="1"/>
</dbReference>
<evidence type="ECO:0000313" key="3">
    <source>
        <dbReference type="Proteomes" id="UP000029109"/>
    </source>
</evidence>
<dbReference type="Gene3D" id="1.10.260.40">
    <property type="entry name" value="lambda repressor-like DNA-binding domains"/>
    <property type="match status" value="1"/>
</dbReference>
<comment type="caution">
    <text evidence="2">The sequence shown here is derived from an EMBL/GenBank/DDBJ whole genome shotgun (WGS) entry which is preliminary data.</text>
</comment>
<evidence type="ECO:0000259" key="1">
    <source>
        <dbReference type="PROSITE" id="PS50943"/>
    </source>
</evidence>
<dbReference type="InterPro" id="IPR010982">
    <property type="entry name" value="Lambda_DNA-bd_dom_sf"/>
</dbReference>
<organism evidence="2 3">
    <name type="scientific">Bifidobacterium pullorum</name>
    <dbReference type="NCBI Taxonomy" id="78448"/>
    <lineage>
        <taxon>Bacteria</taxon>
        <taxon>Bacillati</taxon>
        <taxon>Actinomycetota</taxon>
        <taxon>Actinomycetes</taxon>
        <taxon>Bifidobacteriales</taxon>
        <taxon>Bifidobacteriaceae</taxon>
        <taxon>Bifidobacterium</taxon>
    </lineage>
</organism>
<dbReference type="EMBL" id="JGZJ01000002">
    <property type="protein sequence ID" value="KFI84044.1"/>
    <property type="molecule type" value="Genomic_DNA"/>
</dbReference>
<sequence>MASNLLELRKAAGYRNAGDFARAHGIPASTYARYESNPNKIPLERAWQLADILGTTIDAIVGREAPDPACARGEVQLEYDGLTPEARALADEFREFVLAKDAKFRELRRREEQRPYEALCYQYEQQMLAEMRDGAAFGELVAFESAKAARTTFESFLKEQAAKKRGEQPAGAQGVVDTMTIEKIMAVYDRTHGEFEYEDLRVPWFAVGYSVAAECGFAPNGSGGDAKA</sequence>
<reference evidence="2 3" key="1">
    <citation type="submission" date="2014-03" db="EMBL/GenBank/DDBJ databases">
        <title>Genomics of Bifidobacteria.</title>
        <authorList>
            <person name="Ventura M."/>
            <person name="Milani C."/>
            <person name="Lugli G.A."/>
        </authorList>
    </citation>
    <scope>NUCLEOTIDE SEQUENCE [LARGE SCALE GENOMIC DNA]</scope>
    <source>
        <strain evidence="2 3">LMG 21816</strain>
    </source>
</reference>
<dbReference type="Proteomes" id="UP000029109">
    <property type="component" value="Unassembled WGS sequence"/>
</dbReference>
<dbReference type="SMART" id="SM00530">
    <property type="entry name" value="HTH_XRE"/>
    <property type="match status" value="1"/>
</dbReference>
<dbReference type="CDD" id="cd00093">
    <property type="entry name" value="HTH_XRE"/>
    <property type="match status" value="1"/>
</dbReference>
<name>A0A7V8HRG0_9BIFI</name>
<dbReference type="AlphaFoldDB" id="A0A7V8HRG0"/>
<dbReference type="Pfam" id="PF01381">
    <property type="entry name" value="HTH_3"/>
    <property type="match status" value="1"/>
</dbReference>
<dbReference type="SUPFAM" id="SSF47413">
    <property type="entry name" value="lambda repressor-like DNA-binding domains"/>
    <property type="match status" value="1"/>
</dbReference>
<dbReference type="InterPro" id="IPR001387">
    <property type="entry name" value="Cro/C1-type_HTH"/>
</dbReference>
<proteinExistence type="predicted"/>
<dbReference type="GO" id="GO:0003677">
    <property type="term" value="F:DNA binding"/>
    <property type="evidence" value="ECO:0007669"/>
    <property type="project" value="InterPro"/>
</dbReference>
<protein>
    <recommendedName>
        <fullName evidence="1">HTH cro/C1-type domain-containing protein</fullName>
    </recommendedName>
</protein>
<accession>A0A7V8HRG0</accession>
<evidence type="ECO:0000313" key="2">
    <source>
        <dbReference type="EMBL" id="KFI84044.1"/>
    </source>
</evidence>
<gene>
    <name evidence="2" type="ORF">BPULL_1805</name>
</gene>
<feature type="domain" description="HTH cro/C1-type" evidence="1">
    <location>
        <begin position="19"/>
        <end position="60"/>
    </location>
</feature>